<protein>
    <recommendedName>
        <fullName evidence="3">DGTPase</fullName>
    </recommendedName>
</protein>
<proteinExistence type="predicted"/>
<dbReference type="InterPro" id="IPR058532">
    <property type="entry name" value="YjbR/MT2646/Rv2570-like"/>
</dbReference>
<evidence type="ECO:0008006" key="3">
    <source>
        <dbReference type="Google" id="ProtNLM"/>
    </source>
</evidence>
<gene>
    <name evidence="1" type="ORF">GCM10022226_01190</name>
</gene>
<comment type="caution">
    <text evidence="1">The sequence shown here is derived from an EMBL/GenBank/DDBJ whole genome shotgun (WGS) entry which is preliminary data.</text>
</comment>
<dbReference type="Proteomes" id="UP001500888">
    <property type="component" value="Unassembled WGS sequence"/>
</dbReference>
<dbReference type="EMBL" id="BAAAZR010000001">
    <property type="protein sequence ID" value="GAA3786809.1"/>
    <property type="molecule type" value="Genomic_DNA"/>
</dbReference>
<accession>A0ABP7H8T7</accession>
<keyword evidence="2" id="KW-1185">Reference proteome</keyword>
<organism evidence="1 2">
    <name type="scientific">Sphaerisporangium flaviroseum</name>
    <dbReference type="NCBI Taxonomy" id="509199"/>
    <lineage>
        <taxon>Bacteria</taxon>
        <taxon>Bacillati</taxon>
        <taxon>Actinomycetota</taxon>
        <taxon>Actinomycetes</taxon>
        <taxon>Streptosporangiales</taxon>
        <taxon>Streptosporangiaceae</taxon>
        <taxon>Sphaerisporangium</taxon>
    </lineage>
</organism>
<sequence length="124" mass="13873">MSQWQKTREGLREFALTLPEAYEDHPWGDTVIKVNKKVFVFLGVDGESEKWKPGFSVKLRQSHGHALSVPGAAPAGYGLGKSGWVRILFTDDMPEADVLCDWVEESYRIVAPKRLVARLDAAES</sequence>
<name>A0ABP7H8T7_9ACTN</name>
<dbReference type="Gene3D" id="3.90.1150.30">
    <property type="match status" value="1"/>
</dbReference>
<dbReference type="SUPFAM" id="SSF142906">
    <property type="entry name" value="YjbR-like"/>
    <property type="match status" value="1"/>
</dbReference>
<reference evidence="2" key="1">
    <citation type="journal article" date="2019" name="Int. J. Syst. Evol. Microbiol.">
        <title>The Global Catalogue of Microorganisms (GCM) 10K type strain sequencing project: providing services to taxonomists for standard genome sequencing and annotation.</title>
        <authorList>
            <consortium name="The Broad Institute Genomics Platform"/>
            <consortium name="The Broad Institute Genome Sequencing Center for Infectious Disease"/>
            <person name="Wu L."/>
            <person name="Ma J."/>
        </authorList>
    </citation>
    <scope>NUCLEOTIDE SEQUENCE [LARGE SCALE GENOMIC DNA]</scope>
    <source>
        <strain evidence="2">JCM 16908</strain>
    </source>
</reference>
<dbReference type="InterPro" id="IPR038056">
    <property type="entry name" value="YjbR-like_sf"/>
</dbReference>
<evidence type="ECO:0000313" key="1">
    <source>
        <dbReference type="EMBL" id="GAA3786809.1"/>
    </source>
</evidence>
<dbReference type="Pfam" id="PF04237">
    <property type="entry name" value="YjbR"/>
    <property type="match status" value="1"/>
</dbReference>
<dbReference type="RefSeq" id="WP_344932826.1">
    <property type="nucleotide sequence ID" value="NZ_BAAAZR010000001.1"/>
</dbReference>
<evidence type="ECO:0000313" key="2">
    <source>
        <dbReference type="Proteomes" id="UP001500888"/>
    </source>
</evidence>